<name>A0ABX1DUZ2_9HYPH</name>
<dbReference type="EMBL" id="JAAVLR010000002">
    <property type="protein sequence ID" value="NKC28746.1"/>
    <property type="molecule type" value="Genomic_DNA"/>
</dbReference>
<evidence type="ECO:0000313" key="2">
    <source>
        <dbReference type="Proteomes" id="UP000568486"/>
    </source>
</evidence>
<organism evidence="1 2">
    <name type="scientific">Brucella ciceri</name>
    <dbReference type="NCBI Taxonomy" id="391287"/>
    <lineage>
        <taxon>Bacteria</taxon>
        <taxon>Pseudomonadati</taxon>
        <taxon>Pseudomonadota</taxon>
        <taxon>Alphaproteobacteria</taxon>
        <taxon>Hyphomicrobiales</taxon>
        <taxon>Brucellaceae</taxon>
        <taxon>Brucella/Ochrobactrum group</taxon>
        <taxon>Brucella</taxon>
    </lineage>
</organism>
<accession>A0ABX1DUZ2</accession>
<dbReference type="Proteomes" id="UP000568486">
    <property type="component" value="Unassembled WGS sequence"/>
</dbReference>
<evidence type="ECO:0008006" key="3">
    <source>
        <dbReference type="Google" id="ProtNLM"/>
    </source>
</evidence>
<reference evidence="1 2" key="1">
    <citation type="submission" date="2020-03" db="EMBL/GenBank/DDBJ databases">
        <title>Whole genome sequencing of clinical and environmental type strains of Ochrobactrum.</title>
        <authorList>
            <person name="Dharne M."/>
        </authorList>
    </citation>
    <scope>NUCLEOTIDE SEQUENCE [LARGE SCALE GENOMIC DNA]</scope>
    <source>
        <strain evidence="1 2">DSM 22292</strain>
    </source>
</reference>
<proteinExistence type="predicted"/>
<evidence type="ECO:0000313" key="1">
    <source>
        <dbReference type="EMBL" id="NKC28746.1"/>
    </source>
</evidence>
<keyword evidence="2" id="KW-1185">Reference proteome</keyword>
<dbReference type="RefSeq" id="WP_075041726.1">
    <property type="nucleotide sequence ID" value="NZ_JBAKGP010000013.1"/>
</dbReference>
<sequence length="156" mass="17506">MKRSYLGFIAAVAAGLWSLFPVEAQEMRWQYREGESRFLYLSYEIPETGMQSLILTCDIQDRQFSVNYVDDRDRVRDGMRAEVEFASEKGQISLSMLAEQQELDNQVMLGAETSLKGDLLKVLNGKTLRVTLSEDTENIPLAGAKKGLSLLAEACS</sequence>
<gene>
    <name evidence="1" type="ORF">HED52_16110</name>
</gene>
<protein>
    <recommendedName>
        <fullName evidence="3">Invasion associated locus B family protein</fullName>
    </recommendedName>
</protein>
<comment type="caution">
    <text evidence="1">The sequence shown here is derived from an EMBL/GenBank/DDBJ whole genome shotgun (WGS) entry which is preliminary data.</text>
</comment>